<dbReference type="GO" id="GO:0005524">
    <property type="term" value="F:ATP binding"/>
    <property type="evidence" value="ECO:0007669"/>
    <property type="project" value="UniProtKB-KW"/>
</dbReference>
<dbReference type="STRING" id="8022.A0A060VXV9"/>
<keyword evidence="5" id="KW-0460">Magnesium</keyword>
<dbReference type="FunFam" id="3.10.20.30:FF:000029">
    <property type="entry name" value="Obg-like ATPase 1"/>
    <property type="match status" value="1"/>
</dbReference>
<dbReference type="InterPro" id="IPR023192">
    <property type="entry name" value="TGS-like_dom_sf"/>
</dbReference>
<comment type="cofactor">
    <cofactor evidence="1">
        <name>Mg(2+)</name>
        <dbReference type="ChEBI" id="CHEBI:18420"/>
    </cofactor>
</comment>
<dbReference type="AlphaFoldDB" id="A0A060VXV9"/>
<dbReference type="PaxDb" id="8022-A0A060VXV9"/>
<reference evidence="7" key="2">
    <citation type="submission" date="2014-03" db="EMBL/GenBank/DDBJ databases">
        <authorList>
            <person name="Genoscope - CEA"/>
        </authorList>
    </citation>
    <scope>NUCLEOTIDE SEQUENCE</scope>
</reference>
<evidence type="ECO:0000256" key="2">
    <source>
        <dbReference type="ARBA" id="ARBA00022723"/>
    </source>
</evidence>
<dbReference type="Gene3D" id="3.10.20.30">
    <property type="match status" value="1"/>
</dbReference>
<evidence type="ECO:0000313" key="8">
    <source>
        <dbReference type="Proteomes" id="UP000193380"/>
    </source>
</evidence>
<dbReference type="InterPro" id="IPR012675">
    <property type="entry name" value="Beta-grasp_dom_sf"/>
</dbReference>
<reference evidence="7" key="1">
    <citation type="journal article" date="2014" name="Nat. Commun.">
        <title>The rainbow trout genome provides novel insights into evolution after whole-genome duplication in vertebrates.</title>
        <authorList>
            <person name="Berthelot C."/>
            <person name="Brunet F."/>
            <person name="Chalopin D."/>
            <person name="Juanchich A."/>
            <person name="Bernard M."/>
            <person name="Noel B."/>
            <person name="Bento P."/>
            <person name="Da Silva C."/>
            <person name="Labadie K."/>
            <person name="Alberti A."/>
            <person name="Aury J.M."/>
            <person name="Louis A."/>
            <person name="Dehais P."/>
            <person name="Bardou P."/>
            <person name="Montfort J."/>
            <person name="Klopp C."/>
            <person name="Cabau C."/>
            <person name="Gaspin C."/>
            <person name="Thorgaard G.H."/>
            <person name="Boussaha M."/>
            <person name="Quillet E."/>
            <person name="Guyomard R."/>
            <person name="Galiana D."/>
            <person name="Bobe J."/>
            <person name="Volff J.N."/>
            <person name="Genet C."/>
            <person name="Wincker P."/>
            <person name="Jaillon O."/>
            <person name="Roest Crollius H."/>
            <person name="Guiguen Y."/>
        </authorList>
    </citation>
    <scope>NUCLEOTIDE SEQUENCE [LARGE SCALE GENOMIC DNA]</scope>
</reference>
<protein>
    <recommendedName>
        <fullName evidence="6">YchF C-terminal domain-containing protein</fullName>
    </recommendedName>
</protein>
<dbReference type="Pfam" id="PF06071">
    <property type="entry name" value="YchF-GTPase_C"/>
    <property type="match status" value="1"/>
</dbReference>
<dbReference type="InterPro" id="IPR027417">
    <property type="entry name" value="P-loop_NTPase"/>
</dbReference>
<evidence type="ECO:0000259" key="6">
    <source>
        <dbReference type="Pfam" id="PF06071"/>
    </source>
</evidence>
<dbReference type="EMBL" id="FR904291">
    <property type="protein sequence ID" value="CDQ57804.1"/>
    <property type="molecule type" value="Genomic_DNA"/>
</dbReference>
<dbReference type="SUPFAM" id="SSF81271">
    <property type="entry name" value="TGS-like"/>
    <property type="match status" value="1"/>
</dbReference>
<dbReference type="GO" id="GO:0005737">
    <property type="term" value="C:cytoplasm"/>
    <property type="evidence" value="ECO:0007669"/>
    <property type="project" value="TreeGrafter"/>
</dbReference>
<dbReference type="InterPro" id="IPR013029">
    <property type="entry name" value="YchF_C"/>
</dbReference>
<gene>
    <name evidence="7" type="ORF">GSONMT00074621001</name>
</gene>
<evidence type="ECO:0000256" key="1">
    <source>
        <dbReference type="ARBA" id="ARBA00001946"/>
    </source>
</evidence>
<dbReference type="Proteomes" id="UP000193380">
    <property type="component" value="Unassembled WGS sequence"/>
</dbReference>
<evidence type="ECO:0000256" key="5">
    <source>
        <dbReference type="ARBA" id="ARBA00022842"/>
    </source>
</evidence>
<name>A0A060VXV9_ONCMY</name>
<dbReference type="GO" id="GO:0016887">
    <property type="term" value="F:ATP hydrolysis activity"/>
    <property type="evidence" value="ECO:0007669"/>
    <property type="project" value="TreeGrafter"/>
</dbReference>
<proteinExistence type="predicted"/>
<dbReference type="PANTHER" id="PTHR23305">
    <property type="entry name" value="OBG GTPASE FAMILY"/>
    <property type="match status" value="1"/>
</dbReference>
<keyword evidence="2" id="KW-0479">Metal-binding</keyword>
<keyword evidence="4" id="KW-0067">ATP-binding</keyword>
<sequence>MCVVVCSSDVILFLYSKGAFADEDIVHVEGNVDPVRDIEIIHEELRLKDEEMIGPIMEKLEKVAVRGSNKKLKPEYKGTKAPQAAGKIHADFEKGFVMAEVMKFSDFKEGGKRERCQGEPSGCR</sequence>
<dbReference type="Gene3D" id="1.10.150.300">
    <property type="entry name" value="TGS-like domain"/>
    <property type="match status" value="1"/>
</dbReference>
<organism evidence="7 8">
    <name type="scientific">Oncorhynchus mykiss</name>
    <name type="common">Rainbow trout</name>
    <name type="synonym">Salmo gairdneri</name>
    <dbReference type="NCBI Taxonomy" id="8022"/>
    <lineage>
        <taxon>Eukaryota</taxon>
        <taxon>Metazoa</taxon>
        <taxon>Chordata</taxon>
        <taxon>Craniata</taxon>
        <taxon>Vertebrata</taxon>
        <taxon>Euteleostomi</taxon>
        <taxon>Actinopterygii</taxon>
        <taxon>Neopterygii</taxon>
        <taxon>Teleostei</taxon>
        <taxon>Protacanthopterygii</taxon>
        <taxon>Salmoniformes</taxon>
        <taxon>Salmonidae</taxon>
        <taxon>Salmoninae</taxon>
        <taxon>Oncorhynchus</taxon>
    </lineage>
</organism>
<keyword evidence="3" id="KW-0547">Nucleotide-binding</keyword>
<evidence type="ECO:0000256" key="4">
    <source>
        <dbReference type="ARBA" id="ARBA00022840"/>
    </source>
</evidence>
<evidence type="ECO:0000256" key="3">
    <source>
        <dbReference type="ARBA" id="ARBA00022741"/>
    </source>
</evidence>
<dbReference type="InterPro" id="IPR012676">
    <property type="entry name" value="TGS-like"/>
</dbReference>
<accession>A0A060VXV9</accession>
<dbReference type="GO" id="GO:0046872">
    <property type="term" value="F:metal ion binding"/>
    <property type="evidence" value="ECO:0007669"/>
    <property type="project" value="UniProtKB-KW"/>
</dbReference>
<dbReference type="SUPFAM" id="SSF52540">
    <property type="entry name" value="P-loop containing nucleoside triphosphate hydrolases"/>
    <property type="match status" value="1"/>
</dbReference>
<dbReference type="PANTHER" id="PTHR23305:SF11">
    <property type="entry name" value="OBG-LIKE ATPASE 1"/>
    <property type="match status" value="1"/>
</dbReference>
<evidence type="ECO:0000313" key="7">
    <source>
        <dbReference type="EMBL" id="CDQ57804.1"/>
    </source>
</evidence>
<feature type="domain" description="YchF C-terminal" evidence="6">
    <location>
        <begin position="77"/>
        <end position="117"/>
    </location>
</feature>